<dbReference type="PANTHER" id="PTHR12534">
    <property type="entry name" value="30S RIBOSOMAL PROTEIN S2 PROKARYOTIC AND ORGANELLAR"/>
    <property type="match status" value="1"/>
</dbReference>
<name>A0A645FTP3_9ZZZZ</name>
<dbReference type="GO" id="GO:0003735">
    <property type="term" value="F:structural constituent of ribosome"/>
    <property type="evidence" value="ECO:0007669"/>
    <property type="project" value="InterPro"/>
</dbReference>
<proteinExistence type="inferred from homology"/>
<dbReference type="EMBL" id="VSSQ01063841">
    <property type="protein sequence ID" value="MPN16839.1"/>
    <property type="molecule type" value="Genomic_DNA"/>
</dbReference>
<gene>
    <name evidence="3" type="ORF">SDC9_164186</name>
</gene>
<evidence type="ECO:0000256" key="2">
    <source>
        <dbReference type="SAM" id="MobiDB-lite"/>
    </source>
</evidence>
<organism evidence="3">
    <name type="scientific">bioreactor metagenome</name>
    <dbReference type="NCBI Taxonomy" id="1076179"/>
    <lineage>
        <taxon>unclassified sequences</taxon>
        <taxon>metagenomes</taxon>
        <taxon>ecological metagenomes</taxon>
    </lineage>
</organism>
<dbReference type="Pfam" id="PF00318">
    <property type="entry name" value="Ribosomal_S2"/>
    <property type="match status" value="1"/>
</dbReference>
<dbReference type="InterPro" id="IPR005706">
    <property type="entry name" value="Ribosomal_uS2_bac/mit/plastid"/>
</dbReference>
<sequence>MTKLPEVMYVIDPRKEEIAIKEANDLGIPVVSIVDTNCDPDVIDWIIPANDDAIRAVMLITAKMSDAFIEGREGRTDAVQAPASAGSAEGIPEEIANKLDAEEKYSEIASNLVEEEEEEKK</sequence>
<comment type="similarity">
    <text evidence="1">Belongs to the universal ribosomal protein uS2 family.</text>
</comment>
<evidence type="ECO:0008006" key="4">
    <source>
        <dbReference type="Google" id="ProtNLM"/>
    </source>
</evidence>
<dbReference type="SUPFAM" id="SSF52313">
    <property type="entry name" value="Ribosomal protein S2"/>
    <property type="match status" value="1"/>
</dbReference>
<dbReference type="GO" id="GO:0006412">
    <property type="term" value="P:translation"/>
    <property type="evidence" value="ECO:0007669"/>
    <property type="project" value="InterPro"/>
</dbReference>
<accession>A0A645FTP3</accession>
<reference evidence="3" key="1">
    <citation type="submission" date="2019-08" db="EMBL/GenBank/DDBJ databases">
        <authorList>
            <person name="Kucharzyk K."/>
            <person name="Murdoch R.W."/>
            <person name="Higgins S."/>
            <person name="Loffler F."/>
        </authorList>
    </citation>
    <scope>NUCLEOTIDE SEQUENCE</scope>
</reference>
<evidence type="ECO:0000256" key="1">
    <source>
        <dbReference type="ARBA" id="ARBA00006242"/>
    </source>
</evidence>
<dbReference type="AlphaFoldDB" id="A0A645FTP3"/>
<dbReference type="NCBIfam" id="TIGR01011">
    <property type="entry name" value="rpsB_bact"/>
    <property type="match status" value="1"/>
</dbReference>
<dbReference type="PRINTS" id="PR00395">
    <property type="entry name" value="RIBOSOMALS2"/>
</dbReference>
<dbReference type="Gene3D" id="3.40.50.10490">
    <property type="entry name" value="Glucose-6-phosphate isomerase like protein, domain 1"/>
    <property type="match status" value="1"/>
</dbReference>
<dbReference type="GO" id="GO:0022627">
    <property type="term" value="C:cytosolic small ribosomal subunit"/>
    <property type="evidence" value="ECO:0007669"/>
    <property type="project" value="TreeGrafter"/>
</dbReference>
<dbReference type="CDD" id="cd01425">
    <property type="entry name" value="RPS2"/>
    <property type="match status" value="1"/>
</dbReference>
<dbReference type="PANTHER" id="PTHR12534:SF0">
    <property type="entry name" value="SMALL RIBOSOMAL SUBUNIT PROTEIN US2M"/>
    <property type="match status" value="1"/>
</dbReference>
<feature type="region of interest" description="Disordered" evidence="2">
    <location>
        <begin position="78"/>
        <end position="99"/>
    </location>
</feature>
<evidence type="ECO:0000313" key="3">
    <source>
        <dbReference type="EMBL" id="MPN16839.1"/>
    </source>
</evidence>
<dbReference type="InterPro" id="IPR023591">
    <property type="entry name" value="Ribosomal_uS2_flav_dom_sf"/>
</dbReference>
<comment type="caution">
    <text evidence="3">The sequence shown here is derived from an EMBL/GenBank/DDBJ whole genome shotgun (WGS) entry which is preliminary data.</text>
</comment>
<dbReference type="InterPro" id="IPR001865">
    <property type="entry name" value="Ribosomal_uS2"/>
</dbReference>
<protein>
    <recommendedName>
        <fullName evidence="4">30S ribosomal protein S2</fullName>
    </recommendedName>
</protein>